<keyword evidence="2" id="KW-1185">Reference proteome</keyword>
<organism evidence="1 2">
    <name type="scientific">Zhihengliuella alba</name>
    <dbReference type="NCBI Taxonomy" id="547018"/>
    <lineage>
        <taxon>Bacteria</taxon>
        <taxon>Bacillati</taxon>
        <taxon>Actinomycetota</taxon>
        <taxon>Actinomycetes</taxon>
        <taxon>Micrococcales</taxon>
        <taxon>Micrococcaceae</taxon>
        <taxon>Zhihengliuella</taxon>
    </lineage>
</organism>
<dbReference type="Pfam" id="PF08713">
    <property type="entry name" value="DNA_alkylation"/>
    <property type="match status" value="1"/>
</dbReference>
<dbReference type="EMBL" id="BAABCJ010000001">
    <property type="protein sequence ID" value="GAA3697423.1"/>
    <property type="molecule type" value="Genomic_DNA"/>
</dbReference>
<dbReference type="InterPro" id="IPR014825">
    <property type="entry name" value="DNA_alkylation"/>
</dbReference>
<protein>
    <recommendedName>
        <fullName evidence="3">DNA alkylation repair protein</fullName>
    </recommendedName>
</protein>
<proteinExistence type="predicted"/>
<sequence>MSGPLTTAARVLETLHAASDPNEAEKIRNRVADDDVVIGVRMGTLFDAARWAVDLPEKELETLLEHPAYEARMSAFCILDFRARRKLADRERAALARIYLERHDVITAWDMVDRAAPRVLGWPILIGAIDGGVLDDLAAATDPLRRRSAITAPLWFIKKGSPEDVVRGLAIADSLAGDEHPRVRSAVQIFRKHADQRLRNDGEDG</sequence>
<dbReference type="Proteomes" id="UP001501536">
    <property type="component" value="Unassembled WGS sequence"/>
</dbReference>
<evidence type="ECO:0008006" key="3">
    <source>
        <dbReference type="Google" id="ProtNLM"/>
    </source>
</evidence>
<evidence type="ECO:0000313" key="2">
    <source>
        <dbReference type="Proteomes" id="UP001501536"/>
    </source>
</evidence>
<evidence type="ECO:0000313" key="1">
    <source>
        <dbReference type="EMBL" id="GAA3697423.1"/>
    </source>
</evidence>
<gene>
    <name evidence="1" type="ORF">GCM10022377_07900</name>
</gene>
<name>A0ABP7CW57_9MICC</name>
<comment type="caution">
    <text evidence="1">The sequence shown here is derived from an EMBL/GenBank/DDBJ whole genome shotgun (WGS) entry which is preliminary data.</text>
</comment>
<accession>A0ABP7CW57</accession>
<dbReference type="SUPFAM" id="SSF48371">
    <property type="entry name" value="ARM repeat"/>
    <property type="match status" value="1"/>
</dbReference>
<reference evidence="2" key="1">
    <citation type="journal article" date="2019" name="Int. J. Syst. Evol. Microbiol.">
        <title>The Global Catalogue of Microorganisms (GCM) 10K type strain sequencing project: providing services to taxonomists for standard genome sequencing and annotation.</title>
        <authorList>
            <consortium name="The Broad Institute Genomics Platform"/>
            <consortium name="The Broad Institute Genome Sequencing Center for Infectious Disease"/>
            <person name="Wu L."/>
            <person name="Ma J."/>
        </authorList>
    </citation>
    <scope>NUCLEOTIDE SEQUENCE [LARGE SCALE GENOMIC DNA]</scope>
    <source>
        <strain evidence="2">JCM 16961</strain>
    </source>
</reference>
<dbReference type="InterPro" id="IPR016024">
    <property type="entry name" value="ARM-type_fold"/>
</dbReference>
<dbReference type="Gene3D" id="1.25.10.90">
    <property type="match status" value="1"/>
</dbReference>
<dbReference type="RefSeq" id="WP_344880270.1">
    <property type="nucleotide sequence ID" value="NZ_BAABCJ010000001.1"/>
</dbReference>